<dbReference type="InterPro" id="IPR038488">
    <property type="entry name" value="Integrase_DNA-bd_sf"/>
</dbReference>
<dbReference type="RefSeq" id="WP_261850155.1">
    <property type="nucleotide sequence ID" value="NZ_AP028908.1"/>
</dbReference>
<dbReference type="Pfam" id="PF00589">
    <property type="entry name" value="Phage_integrase"/>
    <property type="match status" value="1"/>
</dbReference>
<dbReference type="Pfam" id="PF22022">
    <property type="entry name" value="Phage_int_M"/>
    <property type="match status" value="1"/>
</dbReference>
<dbReference type="InterPro" id="IPR050808">
    <property type="entry name" value="Phage_Integrase"/>
</dbReference>
<dbReference type="InterPro" id="IPR011010">
    <property type="entry name" value="DNA_brk_join_enz"/>
</dbReference>
<dbReference type="Proteomes" id="UP001377830">
    <property type="component" value="Chromosome"/>
</dbReference>
<evidence type="ECO:0000256" key="1">
    <source>
        <dbReference type="ARBA" id="ARBA00008857"/>
    </source>
</evidence>
<dbReference type="KEGG" id="parl:PEC302110_35540"/>
<feature type="domain" description="Tyr recombinase" evidence="5">
    <location>
        <begin position="202"/>
        <end position="394"/>
    </location>
</feature>
<dbReference type="GO" id="GO:0015074">
    <property type="term" value="P:DNA integration"/>
    <property type="evidence" value="ECO:0007669"/>
    <property type="project" value="UniProtKB-KW"/>
</dbReference>
<keyword evidence="7" id="KW-1185">Reference proteome</keyword>
<dbReference type="EMBL" id="AP028908">
    <property type="protein sequence ID" value="BES86457.1"/>
    <property type="molecule type" value="Genomic_DNA"/>
</dbReference>
<evidence type="ECO:0000256" key="4">
    <source>
        <dbReference type="ARBA" id="ARBA00023172"/>
    </source>
</evidence>
<dbReference type="Gene3D" id="3.30.160.390">
    <property type="entry name" value="Integrase, DNA-binding domain"/>
    <property type="match status" value="1"/>
</dbReference>
<keyword evidence="4" id="KW-0233">DNA recombination</keyword>
<dbReference type="Pfam" id="PF13356">
    <property type="entry name" value="Arm-DNA-bind_3"/>
    <property type="match status" value="1"/>
</dbReference>
<evidence type="ECO:0000256" key="2">
    <source>
        <dbReference type="ARBA" id="ARBA00022908"/>
    </source>
</evidence>
<evidence type="ECO:0000259" key="5">
    <source>
        <dbReference type="PROSITE" id="PS51898"/>
    </source>
</evidence>
<dbReference type="InterPro" id="IPR053876">
    <property type="entry name" value="Phage_int_M"/>
</dbReference>
<proteinExistence type="inferred from homology"/>
<evidence type="ECO:0000256" key="3">
    <source>
        <dbReference type="ARBA" id="ARBA00023125"/>
    </source>
</evidence>
<dbReference type="GO" id="GO:0006310">
    <property type="term" value="P:DNA recombination"/>
    <property type="evidence" value="ECO:0007669"/>
    <property type="project" value="UniProtKB-KW"/>
</dbReference>
<keyword evidence="3 6" id="KW-0238">DNA-binding</keyword>
<dbReference type="CDD" id="cd00801">
    <property type="entry name" value="INT_P4_C"/>
    <property type="match status" value="1"/>
</dbReference>
<organism evidence="6 7">
    <name type="scientific">Pectobacterium araliae</name>
    <dbReference type="NCBI Taxonomy" id="3073862"/>
    <lineage>
        <taxon>Bacteria</taxon>
        <taxon>Pseudomonadati</taxon>
        <taxon>Pseudomonadota</taxon>
        <taxon>Gammaproteobacteria</taxon>
        <taxon>Enterobacterales</taxon>
        <taxon>Pectobacteriaceae</taxon>
        <taxon>Pectobacterium</taxon>
    </lineage>
</organism>
<dbReference type="InterPro" id="IPR010998">
    <property type="entry name" value="Integrase_recombinase_N"/>
</dbReference>
<dbReference type="PANTHER" id="PTHR30629">
    <property type="entry name" value="PROPHAGE INTEGRASE"/>
    <property type="match status" value="1"/>
</dbReference>
<reference evidence="7" key="1">
    <citation type="journal article" date="2024" name="Int. J. Syst. Evol. Microbiol.">
        <title>Pectobacterium araliae sp. nov., a pathogen causing bacterial soft rot of Japanese angelica tree in Japan.</title>
        <authorList>
            <person name="Sawada H."/>
            <person name="Someya N."/>
            <person name="Morohoshi T."/>
            <person name="Ono M."/>
            <person name="Satou M."/>
        </authorList>
    </citation>
    <scope>NUCLEOTIDE SEQUENCE [LARGE SCALE GENOMIC DNA]</scope>
    <source>
        <strain evidence="7">MAFF 302110</strain>
    </source>
</reference>
<gene>
    <name evidence="6" type="ORF">PEC302110_35540</name>
</gene>
<accession>A0AAN0KLL1</accession>
<dbReference type="InterPro" id="IPR002104">
    <property type="entry name" value="Integrase_catalytic"/>
</dbReference>
<dbReference type="PROSITE" id="PS51898">
    <property type="entry name" value="TYR_RECOMBINASE"/>
    <property type="match status" value="1"/>
</dbReference>
<keyword evidence="2" id="KW-0229">DNA integration</keyword>
<evidence type="ECO:0000313" key="6">
    <source>
        <dbReference type="EMBL" id="BES86457.1"/>
    </source>
</evidence>
<comment type="similarity">
    <text evidence="1">Belongs to the 'phage' integrase family.</text>
</comment>
<dbReference type="Gene3D" id="1.10.443.10">
    <property type="entry name" value="Intergrase catalytic core"/>
    <property type="match status" value="1"/>
</dbReference>
<dbReference type="SUPFAM" id="SSF56349">
    <property type="entry name" value="DNA breaking-rejoining enzymes"/>
    <property type="match status" value="1"/>
</dbReference>
<name>A0AAN0KLL1_9GAMM</name>
<sequence>MALTDVVARTAKPREKAYKLADAHGLYLLVSPNGSKRWYLKYRFEGKESRIAFGAYPLISLAKAREKRDEIRLLLLEGIHPTEKREGEKEQAQEALNTFAKVAQDWHRNISQNRWSETHAGRVWRDMERNLLPAIGHRHIADLKTKDLLEPLKVVEQNGHLDLASRLRQRVTDIMRYAVQNDLIERNPAQDLSGAIAAPKATHRPALKLNKLSDFLARIERHKGRALTRLALKLTLCVFIRSSELRFARWPEIDFKRAMWTIPAEREAIPGVKHSQRGAKMRSEHLVPLSRQALALLEEIKAISGAHELIFPGDRWPTKPMSENTVNNALRTMGYDTTTEVCGHGFRTMACSALVESGQWSRDAVERQMSHQERNGVRAAYIHKAEHLDERRLMLQWWADYLDANREKAVSAFDFGKIKDIGHQ</sequence>
<dbReference type="Gene3D" id="1.10.150.130">
    <property type="match status" value="1"/>
</dbReference>
<dbReference type="InterPro" id="IPR013762">
    <property type="entry name" value="Integrase-like_cat_sf"/>
</dbReference>
<dbReference type="InterPro" id="IPR025166">
    <property type="entry name" value="Integrase_DNA_bind_dom"/>
</dbReference>
<evidence type="ECO:0000313" key="7">
    <source>
        <dbReference type="Proteomes" id="UP001377830"/>
    </source>
</evidence>
<protein>
    <submittedName>
        <fullName evidence="6">Integrase arm-type DNA-binding domain-containing protein</fullName>
    </submittedName>
</protein>
<dbReference type="GO" id="GO:0003677">
    <property type="term" value="F:DNA binding"/>
    <property type="evidence" value="ECO:0007669"/>
    <property type="project" value="UniProtKB-KW"/>
</dbReference>
<dbReference type="PANTHER" id="PTHR30629:SF9">
    <property type="entry name" value="PROTEIN INTB-RELATED"/>
    <property type="match status" value="1"/>
</dbReference>
<dbReference type="AlphaFoldDB" id="A0AAN0KLL1"/>